<protein>
    <submittedName>
        <fullName evidence="1">Uncharacterized protein</fullName>
    </submittedName>
</protein>
<organism evidence="1 2">
    <name type="scientific">Rosa chinensis</name>
    <name type="common">China rose</name>
    <dbReference type="NCBI Taxonomy" id="74649"/>
    <lineage>
        <taxon>Eukaryota</taxon>
        <taxon>Viridiplantae</taxon>
        <taxon>Streptophyta</taxon>
        <taxon>Embryophyta</taxon>
        <taxon>Tracheophyta</taxon>
        <taxon>Spermatophyta</taxon>
        <taxon>Magnoliopsida</taxon>
        <taxon>eudicotyledons</taxon>
        <taxon>Gunneridae</taxon>
        <taxon>Pentapetalae</taxon>
        <taxon>rosids</taxon>
        <taxon>fabids</taxon>
        <taxon>Rosales</taxon>
        <taxon>Rosaceae</taxon>
        <taxon>Rosoideae</taxon>
        <taxon>Rosoideae incertae sedis</taxon>
        <taxon>Rosa</taxon>
    </lineage>
</organism>
<dbReference type="AlphaFoldDB" id="A0A2P6SHF6"/>
<gene>
    <name evidence="1" type="ORF">RchiOBHm_Chr1g0355631</name>
</gene>
<dbReference type="Gramene" id="PRQ58109">
    <property type="protein sequence ID" value="PRQ58109"/>
    <property type="gene ID" value="RchiOBHm_Chr1g0355631"/>
</dbReference>
<name>A0A2P6SHF6_ROSCH</name>
<dbReference type="Proteomes" id="UP000238479">
    <property type="component" value="Chromosome 1"/>
</dbReference>
<comment type="caution">
    <text evidence="1">The sequence shown here is derived from an EMBL/GenBank/DDBJ whole genome shotgun (WGS) entry which is preliminary data.</text>
</comment>
<keyword evidence="2" id="KW-1185">Reference proteome</keyword>
<dbReference type="EMBL" id="PDCK01000039">
    <property type="protein sequence ID" value="PRQ58109.1"/>
    <property type="molecule type" value="Genomic_DNA"/>
</dbReference>
<proteinExistence type="predicted"/>
<reference evidence="1 2" key="1">
    <citation type="journal article" date="2018" name="Nat. Genet.">
        <title>The Rosa genome provides new insights in the design of modern roses.</title>
        <authorList>
            <person name="Bendahmane M."/>
        </authorList>
    </citation>
    <scope>NUCLEOTIDE SEQUENCE [LARGE SCALE GENOMIC DNA]</scope>
    <source>
        <strain evidence="2">cv. Old Blush</strain>
    </source>
</reference>
<accession>A0A2P6SHF6</accession>
<evidence type="ECO:0000313" key="2">
    <source>
        <dbReference type="Proteomes" id="UP000238479"/>
    </source>
</evidence>
<sequence length="80" mass="8922">MGQALRLAALFLGVQISVMGYPRDLWKIWVWDPGINDLPFYLAGFWWCSASGRVISDHIQGRGGEDRVGLGTGRDHMSIC</sequence>
<evidence type="ECO:0000313" key="1">
    <source>
        <dbReference type="EMBL" id="PRQ58109.1"/>
    </source>
</evidence>